<name>A0A0V0R5N0_PSEPJ</name>
<evidence type="ECO:0000256" key="8">
    <source>
        <dbReference type="SAM" id="Phobius"/>
    </source>
</evidence>
<feature type="transmembrane region" description="Helical" evidence="8">
    <location>
        <begin position="105"/>
        <end position="125"/>
    </location>
</feature>
<keyword evidence="3 6" id="KW-0812">Transmembrane</keyword>
<keyword evidence="10" id="KW-1185">Reference proteome</keyword>
<dbReference type="AlphaFoldDB" id="A0A0V0R5N0"/>
<organism evidence="9 10">
    <name type="scientific">Pseudocohnilembus persalinus</name>
    <name type="common">Ciliate</name>
    <dbReference type="NCBI Taxonomy" id="266149"/>
    <lineage>
        <taxon>Eukaryota</taxon>
        <taxon>Sar</taxon>
        <taxon>Alveolata</taxon>
        <taxon>Ciliophora</taxon>
        <taxon>Intramacronucleata</taxon>
        <taxon>Oligohymenophorea</taxon>
        <taxon>Scuticociliatia</taxon>
        <taxon>Philasterida</taxon>
        <taxon>Pseudocohnilembidae</taxon>
        <taxon>Pseudocohnilembus</taxon>
    </lineage>
</organism>
<dbReference type="PROSITE" id="PS50920">
    <property type="entry name" value="SOLCAR"/>
    <property type="match status" value="2"/>
</dbReference>
<dbReference type="Pfam" id="PF00153">
    <property type="entry name" value="Mito_carr"/>
    <property type="match status" value="3"/>
</dbReference>
<dbReference type="Proteomes" id="UP000054937">
    <property type="component" value="Unassembled WGS sequence"/>
</dbReference>
<dbReference type="Gene3D" id="1.50.40.10">
    <property type="entry name" value="Mitochondrial carrier domain"/>
    <property type="match status" value="1"/>
</dbReference>
<dbReference type="InterPro" id="IPR002067">
    <property type="entry name" value="MCP"/>
</dbReference>
<keyword evidence="8" id="KW-1133">Transmembrane helix</keyword>
<feature type="repeat" description="Solcar" evidence="6">
    <location>
        <begin position="3"/>
        <end position="89"/>
    </location>
</feature>
<evidence type="ECO:0000256" key="6">
    <source>
        <dbReference type="PROSITE-ProRule" id="PRU00282"/>
    </source>
</evidence>
<protein>
    <submittedName>
        <fullName evidence="9">Mitochondrial carrier domain</fullName>
    </submittedName>
</protein>
<reference evidence="9 10" key="1">
    <citation type="journal article" date="2015" name="Sci. Rep.">
        <title>Genome of the facultative scuticociliatosis pathogen Pseudocohnilembus persalinus provides insight into its virulence through horizontal gene transfer.</title>
        <authorList>
            <person name="Xiong J."/>
            <person name="Wang G."/>
            <person name="Cheng J."/>
            <person name="Tian M."/>
            <person name="Pan X."/>
            <person name="Warren A."/>
            <person name="Jiang C."/>
            <person name="Yuan D."/>
            <person name="Miao W."/>
        </authorList>
    </citation>
    <scope>NUCLEOTIDE SEQUENCE [LARGE SCALE GENOMIC DNA]</scope>
    <source>
        <strain evidence="9">36N120E</strain>
    </source>
</reference>
<evidence type="ECO:0000256" key="5">
    <source>
        <dbReference type="ARBA" id="ARBA00023136"/>
    </source>
</evidence>
<evidence type="ECO:0000256" key="3">
    <source>
        <dbReference type="ARBA" id="ARBA00022692"/>
    </source>
</evidence>
<evidence type="ECO:0000313" key="9">
    <source>
        <dbReference type="EMBL" id="KRX09814.1"/>
    </source>
</evidence>
<dbReference type="InterPro" id="IPR023395">
    <property type="entry name" value="MCP_dom_sf"/>
</dbReference>
<dbReference type="EMBL" id="LDAU01000044">
    <property type="protein sequence ID" value="KRX09814.1"/>
    <property type="molecule type" value="Genomic_DNA"/>
</dbReference>
<keyword evidence="5 6" id="KW-0472">Membrane</keyword>
<comment type="caution">
    <text evidence="9">The sequence shown here is derived from an EMBL/GenBank/DDBJ whole genome shotgun (WGS) entry which is preliminary data.</text>
</comment>
<dbReference type="PANTHER" id="PTHR24089">
    <property type="entry name" value="SOLUTE CARRIER FAMILY 25"/>
    <property type="match status" value="1"/>
</dbReference>
<dbReference type="PRINTS" id="PR00926">
    <property type="entry name" value="MITOCARRIER"/>
</dbReference>
<keyword evidence="4" id="KW-0677">Repeat</keyword>
<dbReference type="OMA" id="YCKAFED"/>
<dbReference type="GO" id="GO:0055085">
    <property type="term" value="P:transmembrane transport"/>
    <property type="evidence" value="ECO:0007669"/>
    <property type="project" value="InterPro"/>
</dbReference>
<evidence type="ECO:0000256" key="7">
    <source>
        <dbReference type="RuleBase" id="RU000488"/>
    </source>
</evidence>
<evidence type="ECO:0000256" key="4">
    <source>
        <dbReference type="ARBA" id="ARBA00022737"/>
    </source>
</evidence>
<dbReference type="SUPFAM" id="SSF103506">
    <property type="entry name" value="Mitochondrial carrier"/>
    <property type="match status" value="1"/>
</dbReference>
<dbReference type="OrthoDB" id="270584at2759"/>
<dbReference type="InterPro" id="IPR018108">
    <property type="entry name" value="MCP_transmembrane"/>
</dbReference>
<keyword evidence="2 7" id="KW-0813">Transport</keyword>
<evidence type="ECO:0000313" key="10">
    <source>
        <dbReference type="Proteomes" id="UP000054937"/>
    </source>
</evidence>
<feature type="repeat" description="Solcar" evidence="6">
    <location>
        <begin position="102"/>
        <end position="188"/>
    </location>
</feature>
<evidence type="ECO:0000256" key="2">
    <source>
        <dbReference type="ARBA" id="ARBA00022448"/>
    </source>
</evidence>
<accession>A0A0V0R5N0</accession>
<comment type="subcellular location">
    <subcellularLocation>
        <location evidence="1">Membrane</location>
        <topology evidence="1">Multi-pass membrane protein</topology>
    </subcellularLocation>
</comment>
<proteinExistence type="inferred from homology"/>
<comment type="similarity">
    <text evidence="7">Belongs to the mitochondrial carrier (TC 2.A.29) family.</text>
</comment>
<sequence length="265" mass="30334">MQAKQQNWVGQGGIAGICGKTIIAPFERIKFLYVTRSHKFSYCKAFEDMLYIYRKNGILDFFRGNGANCLRVFPFASINFSVFDYLRNNFYKPLGNETSFAKKTATLFLCGSFSGMTATFLTYPLEFVRTRMAMEKSNFTYKNVFNGINVIHNQEGFRSMYSGLTMALLGVFVYHGFAFFCVNNIKQFILDNRQNIYKKWYVDFGVGSVASATIPHLIRHIYTNEGAIGFYKGLSINLIKGPLATGTVWTIKNKLNRKLDKNYDL</sequence>
<gene>
    <name evidence="9" type="ORF">PPERSA_02686</name>
</gene>
<feature type="transmembrane region" description="Helical" evidence="8">
    <location>
        <begin position="164"/>
        <end position="185"/>
    </location>
</feature>
<dbReference type="GO" id="GO:0016020">
    <property type="term" value="C:membrane"/>
    <property type="evidence" value="ECO:0007669"/>
    <property type="project" value="UniProtKB-SubCell"/>
</dbReference>
<evidence type="ECO:0000256" key="1">
    <source>
        <dbReference type="ARBA" id="ARBA00004141"/>
    </source>
</evidence>
<dbReference type="InParanoid" id="A0A0V0R5N0"/>